<dbReference type="GO" id="GO:0015035">
    <property type="term" value="F:protein-disulfide reductase activity"/>
    <property type="evidence" value="ECO:0007669"/>
    <property type="project" value="UniProtKB-UniRule"/>
</dbReference>
<dbReference type="EMBL" id="FUXA01000008">
    <property type="protein sequence ID" value="SJZ72013.1"/>
    <property type="molecule type" value="Genomic_DNA"/>
</dbReference>
<dbReference type="SUPFAM" id="SSF52833">
    <property type="entry name" value="Thioredoxin-like"/>
    <property type="match status" value="1"/>
</dbReference>
<dbReference type="Pfam" id="PF00085">
    <property type="entry name" value="Thioredoxin"/>
    <property type="match status" value="1"/>
</dbReference>
<keyword evidence="6 10" id="KW-0676">Redox-active center</keyword>
<dbReference type="InterPro" id="IPR013766">
    <property type="entry name" value="Thioredoxin_domain"/>
</dbReference>
<evidence type="ECO:0000256" key="3">
    <source>
        <dbReference type="ARBA" id="ARBA00022448"/>
    </source>
</evidence>
<evidence type="ECO:0000256" key="1">
    <source>
        <dbReference type="ARBA" id="ARBA00008987"/>
    </source>
</evidence>
<evidence type="ECO:0000256" key="10">
    <source>
        <dbReference type="PIRSR" id="PIRSR000077-4"/>
    </source>
</evidence>
<keyword evidence="4" id="KW-0249">Electron transport</keyword>
<feature type="domain" description="Thioredoxin" evidence="11">
    <location>
        <begin position="1"/>
        <end position="103"/>
    </location>
</feature>
<dbReference type="GO" id="GO:0005737">
    <property type="term" value="C:cytoplasm"/>
    <property type="evidence" value="ECO:0007669"/>
    <property type="project" value="TreeGrafter"/>
</dbReference>
<evidence type="ECO:0000256" key="9">
    <source>
        <dbReference type="PIRSR" id="PIRSR000077-1"/>
    </source>
</evidence>
<dbReference type="PANTHER" id="PTHR45663">
    <property type="entry name" value="GEO12009P1"/>
    <property type="match status" value="1"/>
</dbReference>
<evidence type="ECO:0000256" key="5">
    <source>
        <dbReference type="ARBA" id="ARBA00023157"/>
    </source>
</evidence>
<reference evidence="12 13" key="1">
    <citation type="submission" date="2017-02" db="EMBL/GenBank/DDBJ databases">
        <authorList>
            <person name="Peterson S.W."/>
        </authorList>
    </citation>
    <scope>NUCLEOTIDE SEQUENCE [LARGE SCALE GENOMIC DNA]</scope>
    <source>
        <strain evidence="12 13">ATCC 17233</strain>
    </source>
</reference>
<feature type="site" description="Deprotonates C-terminal active site Cys" evidence="9">
    <location>
        <position position="25"/>
    </location>
</feature>
<evidence type="ECO:0000256" key="7">
    <source>
        <dbReference type="NCBIfam" id="TIGR01068"/>
    </source>
</evidence>
<dbReference type="AlphaFoldDB" id="A0A1T4MYD1"/>
<organism evidence="12 13">
    <name type="scientific">Eubacterium ruminantium</name>
    <dbReference type="NCBI Taxonomy" id="42322"/>
    <lineage>
        <taxon>Bacteria</taxon>
        <taxon>Bacillati</taxon>
        <taxon>Bacillota</taxon>
        <taxon>Clostridia</taxon>
        <taxon>Eubacteriales</taxon>
        <taxon>Eubacteriaceae</taxon>
        <taxon>Eubacterium</taxon>
    </lineage>
</organism>
<feature type="site" description="Contributes to redox potential value" evidence="9">
    <location>
        <position position="33"/>
    </location>
</feature>
<dbReference type="Gene3D" id="3.40.30.10">
    <property type="entry name" value="Glutaredoxin"/>
    <property type="match status" value="1"/>
</dbReference>
<dbReference type="PIRSF" id="PIRSF000077">
    <property type="entry name" value="Thioredoxin"/>
    <property type="match status" value="1"/>
</dbReference>
<feature type="active site" description="Nucleophile" evidence="9">
    <location>
        <position position="34"/>
    </location>
</feature>
<protein>
    <recommendedName>
        <fullName evidence="2 7">Thioredoxin</fullName>
    </recommendedName>
</protein>
<name>A0A1T4MYD1_9FIRM</name>
<dbReference type="CDD" id="cd02947">
    <property type="entry name" value="TRX_family"/>
    <property type="match status" value="1"/>
</dbReference>
<dbReference type="PRINTS" id="PR00421">
    <property type="entry name" value="THIOREDOXIN"/>
</dbReference>
<evidence type="ECO:0000256" key="4">
    <source>
        <dbReference type="ARBA" id="ARBA00022982"/>
    </source>
</evidence>
<comment type="similarity">
    <text evidence="1 8">Belongs to the thioredoxin family.</text>
</comment>
<dbReference type="NCBIfam" id="TIGR01068">
    <property type="entry name" value="thioredoxin"/>
    <property type="match status" value="1"/>
</dbReference>
<dbReference type="FunFam" id="3.40.30.10:FF:000001">
    <property type="entry name" value="Thioredoxin"/>
    <property type="match status" value="1"/>
</dbReference>
<sequence length="103" mass="11547">MAALQITEEQFEAEVLKSDKPVLVDFWAIWCGPCKMLSPIVDQIADEVPEIKVVGINVDEAMTLATEQAITNIPCLILYENGKEVRRSVGFQPKDTLKEWIKG</sequence>
<evidence type="ECO:0000313" key="13">
    <source>
        <dbReference type="Proteomes" id="UP000189857"/>
    </source>
</evidence>
<keyword evidence="3" id="KW-0813">Transport</keyword>
<dbReference type="OrthoDB" id="9790390at2"/>
<gene>
    <name evidence="12" type="ORF">SAMN02745110_01383</name>
</gene>
<proteinExistence type="inferred from homology"/>
<feature type="disulfide bond" description="Redox-active" evidence="10">
    <location>
        <begin position="31"/>
        <end position="34"/>
    </location>
</feature>
<dbReference type="PANTHER" id="PTHR45663:SF11">
    <property type="entry name" value="GEO12009P1"/>
    <property type="match status" value="1"/>
</dbReference>
<keyword evidence="13" id="KW-1185">Reference proteome</keyword>
<dbReference type="Proteomes" id="UP000189857">
    <property type="component" value="Unassembled WGS sequence"/>
</dbReference>
<evidence type="ECO:0000313" key="12">
    <source>
        <dbReference type="EMBL" id="SJZ72013.1"/>
    </source>
</evidence>
<dbReference type="PROSITE" id="PS51352">
    <property type="entry name" value="THIOREDOXIN_2"/>
    <property type="match status" value="1"/>
</dbReference>
<dbReference type="InterPro" id="IPR017937">
    <property type="entry name" value="Thioredoxin_CS"/>
</dbReference>
<evidence type="ECO:0000256" key="8">
    <source>
        <dbReference type="PIRNR" id="PIRNR000077"/>
    </source>
</evidence>
<accession>A0A1T4MYD1</accession>
<dbReference type="PROSITE" id="PS00194">
    <property type="entry name" value="THIOREDOXIN_1"/>
    <property type="match status" value="1"/>
</dbReference>
<feature type="active site" description="Nucleophile" evidence="9">
    <location>
        <position position="31"/>
    </location>
</feature>
<dbReference type="RefSeq" id="WP_078787224.1">
    <property type="nucleotide sequence ID" value="NZ_CAJOJK010000002.1"/>
</dbReference>
<evidence type="ECO:0000256" key="6">
    <source>
        <dbReference type="ARBA" id="ARBA00023284"/>
    </source>
</evidence>
<dbReference type="InterPro" id="IPR036249">
    <property type="entry name" value="Thioredoxin-like_sf"/>
</dbReference>
<evidence type="ECO:0000256" key="2">
    <source>
        <dbReference type="ARBA" id="ARBA00020570"/>
    </source>
</evidence>
<dbReference type="InterPro" id="IPR005746">
    <property type="entry name" value="Thioredoxin"/>
</dbReference>
<evidence type="ECO:0000259" key="11">
    <source>
        <dbReference type="PROSITE" id="PS51352"/>
    </source>
</evidence>
<feature type="site" description="Contributes to redox potential value" evidence="9">
    <location>
        <position position="32"/>
    </location>
</feature>
<keyword evidence="5 10" id="KW-1015">Disulfide bond</keyword>